<dbReference type="FunFam" id="3.40.50.620:FF:000063">
    <property type="entry name" value="Isoleucine--tRNA ligase"/>
    <property type="match status" value="1"/>
</dbReference>
<evidence type="ECO:0000256" key="10">
    <source>
        <dbReference type="ARBA" id="ARBA00022840"/>
    </source>
</evidence>
<evidence type="ECO:0000256" key="7">
    <source>
        <dbReference type="ARBA" id="ARBA00022723"/>
    </source>
</evidence>
<keyword evidence="8 15" id="KW-0547">Nucleotide-binding</keyword>
<comment type="similarity">
    <text evidence="3 15">Belongs to the class-I aminoacyl-tRNA synthetase family. IleS type 2 subfamily.</text>
</comment>
<evidence type="ECO:0000256" key="15">
    <source>
        <dbReference type="HAMAP-Rule" id="MF_02003"/>
    </source>
</evidence>
<evidence type="ECO:0000256" key="9">
    <source>
        <dbReference type="ARBA" id="ARBA00022833"/>
    </source>
</evidence>
<dbReference type="InterPro" id="IPR009008">
    <property type="entry name" value="Val/Leu/Ile-tRNA-synth_edit"/>
</dbReference>
<keyword evidence="17" id="KW-0175">Coiled coil</keyword>
<dbReference type="Gene3D" id="3.40.50.620">
    <property type="entry name" value="HUPs"/>
    <property type="match status" value="2"/>
</dbReference>
<evidence type="ECO:0000256" key="6">
    <source>
        <dbReference type="ARBA" id="ARBA00022598"/>
    </source>
</evidence>
<comment type="domain">
    <text evidence="15">IleRS has two distinct active sites: one for aminoacylation and one for editing. The misactivated valine is translocated from the active site to the editing site, which sterically excludes the correctly activated isoleucine. The single editing site contains two valyl binding pockets, one specific for each substrate (Val-AMP or Val-tRNA(Ile)).</text>
</comment>
<dbReference type="InterPro" id="IPR029033">
    <property type="entry name" value="His_PPase_superfam"/>
</dbReference>
<feature type="binding site" evidence="16">
    <location>
        <begin position="500"/>
        <end position="507"/>
    </location>
    <ligand>
        <name>substrate</name>
    </ligand>
</feature>
<feature type="coiled-coil region" evidence="17">
    <location>
        <begin position="1023"/>
        <end position="1073"/>
    </location>
</feature>
<accession>A0A0G1N0W4</accession>
<gene>
    <name evidence="15" type="primary">ileS</name>
    <name evidence="20" type="ORF">UW74_C0032G0002</name>
</gene>
<feature type="binding site" evidence="15">
    <location>
        <position position="795"/>
    </location>
    <ligand>
        <name>ATP</name>
        <dbReference type="ChEBI" id="CHEBI:30616"/>
    </ligand>
</feature>
<feature type="short sequence motif" description="'HIGH' region" evidence="15">
    <location>
        <begin position="51"/>
        <end position="61"/>
    </location>
</feature>
<comment type="catalytic activity">
    <reaction evidence="14 15">
        <text>tRNA(Ile) + L-isoleucine + ATP = L-isoleucyl-tRNA(Ile) + AMP + diphosphate</text>
        <dbReference type="Rhea" id="RHEA:11060"/>
        <dbReference type="Rhea" id="RHEA-COMP:9666"/>
        <dbReference type="Rhea" id="RHEA-COMP:9695"/>
        <dbReference type="ChEBI" id="CHEBI:30616"/>
        <dbReference type="ChEBI" id="CHEBI:33019"/>
        <dbReference type="ChEBI" id="CHEBI:58045"/>
        <dbReference type="ChEBI" id="CHEBI:78442"/>
        <dbReference type="ChEBI" id="CHEBI:78528"/>
        <dbReference type="ChEBI" id="CHEBI:456215"/>
        <dbReference type="EC" id="6.1.1.5"/>
    </reaction>
</comment>
<feature type="short sequence motif" description="'KMSKS' region" evidence="15">
    <location>
        <begin position="792"/>
        <end position="796"/>
    </location>
</feature>
<dbReference type="SUPFAM" id="SSF50677">
    <property type="entry name" value="ValRS/IleRS/LeuRS editing domain"/>
    <property type="match status" value="1"/>
</dbReference>
<keyword evidence="9 15" id="KW-0862">Zinc</keyword>
<evidence type="ECO:0000256" key="14">
    <source>
        <dbReference type="ARBA" id="ARBA00048359"/>
    </source>
</evidence>
<evidence type="ECO:0000256" key="13">
    <source>
        <dbReference type="ARBA" id="ARBA00025217"/>
    </source>
</evidence>
<dbReference type="GO" id="GO:0002161">
    <property type="term" value="F:aminoacyl-tRNA deacylase activity"/>
    <property type="evidence" value="ECO:0007669"/>
    <property type="project" value="InterPro"/>
</dbReference>
<comment type="cofactor">
    <cofactor evidence="1 15">
        <name>Zn(2+)</name>
        <dbReference type="ChEBI" id="CHEBI:29105"/>
    </cofactor>
</comment>
<evidence type="ECO:0000259" key="19">
    <source>
        <dbReference type="Pfam" id="PF08264"/>
    </source>
</evidence>
<dbReference type="InterPro" id="IPR002300">
    <property type="entry name" value="aa-tRNA-synth_Ia"/>
</dbReference>
<dbReference type="PATRIC" id="fig|1618657.3.peg.360"/>
<dbReference type="Gene3D" id="3.90.740.10">
    <property type="entry name" value="Valyl/Leucyl/Isoleucyl-tRNA synthetase, editing domain"/>
    <property type="match status" value="1"/>
</dbReference>
<proteinExistence type="inferred from homology"/>
<dbReference type="SMART" id="SM00855">
    <property type="entry name" value="PGAM"/>
    <property type="match status" value="1"/>
</dbReference>
<dbReference type="AlphaFoldDB" id="A0A0G1N0W4"/>
<evidence type="ECO:0000259" key="18">
    <source>
        <dbReference type="Pfam" id="PF00133"/>
    </source>
</evidence>
<dbReference type="Pfam" id="PF00300">
    <property type="entry name" value="His_Phos_1"/>
    <property type="match status" value="1"/>
</dbReference>
<dbReference type="SUPFAM" id="SSF53254">
    <property type="entry name" value="Phosphoglycerate mutase-like"/>
    <property type="match status" value="1"/>
</dbReference>
<dbReference type="InterPro" id="IPR013155">
    <property type="entry name" value="M/V/L/I-tRNA-synth_anticd-bd"/>
</dbReference>
<dbReference type="Pfam" id="PF08264">
    <property type="entry name" value="Anticodon_1"/>
    <property type="match status" value="1"/>
</dbReference>
<dbReference type="GO" id="GO:0005524">
    <property type="term" value="F:ATP binding"/>
    <property type="evidence" value="ECO:0007669"/>
    <property type="project" value="UniProtKB-UniRule"/>
</dbReference>
<comment type="subunit">
    <text evidence="4 15">Monomer.</text>
</comment>
<sequence>MADEKGFLIYDSVSPRSEEEILRFWKDNGIFEKSLESRKKGKLFIFYEGPPYANGLPGIHHVESRSFKDIILRYKTMRGFFVPRRAGWDTHGLPTEMAVEKALGIKSKREIEEKIGVEKFVEEAKKNVFTFIDAWEKLTDRMAYWLDLKNAYVTMTNGYIESLWAVISKISVEKLLYEDYKVLPWCPRCGTSLSSHELAQGYRKVKENSIYVKFPLARDNSSKQLASFLVWTTTPWTLSGNVALAVNPKIDYVTIECAENSGEWLILAEPRLNVIEREYKIINREKGAALVGTKYKALYPNSAAAGNSYRVVAASFVSTEEGSGIVHIAPAFGGDDLAVGKKENLPTLVTVSEEGKMKTPGALWDGKFIKDADPLIIEDLNKRSLLFKVESYEHDYPFCWRCETPLIYYAKSSWFFKTTAVKEKMLSENAKIAWHPKYLRDGRFGSWLKENVDWGISRERYWGTPLPIWRCDRCKKVKTIGALKELDELNPNPTNVVFMRHGEALHNIKNRVNPFSPENDSKDELTEKGRKDVIASAEKLKKENIEVIVSSPSARAKETAEIVGNTLGVKNIEIIPELYDVMIGKFEGEPISEFKKEFSSFGERFTKKPGGAENSRELRKRVMKALGEVRVKCAGKKVLVVSHGDPIWVAIATLEGLKETDYKESFYPSPAEFKKIKLHNWPYNPEGELDLHKPYIDKILIKCDCGNNMKRVLEVMDVWFDSGAMPFASQGWLSHHLVAKPPNYPAEYISEAIDQTRGWFYTLLAVSSLLGLESSYKRVLSLGLVLDEKGEKMSKSKGNVVDPQMLMEKYGADAVRWYFYTINQPWDDKLFREKDIQDASRRFLMILWNSFVYWRTYKEVELPLGSSTSKSRPKLVINKWILVKWSEVLSTVTKNLEKYDIVAAARALENFVVEDLSRWYIRRIREHMKHEKSDAAKECSATLGFVLLELSKALAPFAPFISEGIYNGLGGERESVHLESWPSFAKATKGSNLLLENMEKIREIVSKGLEARQKAGIKIRQPLQKLQVTNSKLQKELLELIKGEVNVKSVEFVKALKEEVELDTKITDELREEGIVREFIRAVQDFRKGLKLTPQEKVELAVKSSKEFEKILKAHKNLIEKEINISDLSFGDLGESRTKEISIDKTKAEIGINHIHHVKVKNA</sequence>
<evidence type="ECO:0000256" key="5">
    <source>
        <dbReference type="ARBA" id="ARBA00022490"/>
    </source>
</evidence>
<keyword evidence="5 15" id="KW-0963">Cytoplasm</keyword>
<dbReference type="InterPro" id="IPR014729">
    <property type="entry name" value="Rossmann-like_a/b/a_fold"/>
</dbReference>
<dbReference type="PANTHER" id="PTHR42780">
    <property type="entry name" value="SOLEUCYL-TRNA SYNTHETASE"/>
    <property type="match status" value="1"/>
</dbReference>
<name>A0A0G1N0W4_9BACT</name>
<dbReference type="InterPro" id="IPR009080">
    <property type="entry name" value="tRNAsynth_Ia_anticodon-bd"/>
</dbReference>
<dbReference type="Pfam" id="PF19302">
    <property type="entry name" value="DUF5915"/>
    <property type="match status" value="1"/>
</dbReference>
<evidence type="ECO:0000313" key="21">
    <source>
        <dbReference type="Proteomes" id="UP000034889"/>
    </source>
</evidence>
<dbReference type="GO" id="GO:0006428">
    <property type="term" value="P:isoleucyl-tRNA aminoacylation"/>
    <property type="evidence" value="ECO:0007669"/>
    <property type="project" value="UniProtKB-UniRule"/>
</dbReference>
<keyword evidence="10 15" id="KW-0067">ATP-binding</keyword>
<dbReference type="SUPFAM" id="SSF47323">
    <property type="entry name" value="Anticodon-binding domain of a subclass of class I aminoacyl-tRNA synthetases"/>
    <property type="match status" value="2"/>
</dbReference>
<organism evidence="20 21">
    <name type="scientific">Candidatus Giovannonibacteria bacterium GW2011_GWC2_44_8</name>
    <dbReference type="NCBI Taxonomy" id="1618657"/>
    <lineage>
        <taxon>Bacteria</taxon>
        <taxon>Candidatus Giovannoniibacteriota</taxon>
    </lineage>
</organism>
<comment type="caution">
    <text evidence="20">The sequence shown here is derived from an EMBL/GenBank/DDBJ whole genome shotgun (WGS) entry which is preliminary data.</text>
</comment>
<dbReference type="InterPro" id="IPR013078">
    <property type="entry name" value="His_Pase_superF_clade-1"/>
</dbReference>
<evidence type="ECO:0000256" key="8">
    <source>
        <dbReference type="ARBA" id="ARBA00022741"/>
    </source>
</evidence>
<dbReference type="InterPro" id="IPR033709">
    <property type="entry name" value="Anticodon_Ile_ABEc"/>
</dbReference>
<dbReference type="SUPFAM" id="SSF52374">
    <property type="entry name" value="Nucleotidylyl transferase"/>
    <property type="match status" value="1"/>
</dbReference>
<dbReference type="Gene3D" id="1.10.730.10">
    <property type="entry name" value="Isoleucyl-tRNA Synthetase, Domain 1"/>
    <property type="match status" value="1"/>
</dbReference>
<evidence type="ECO:0000256" key="12">
    <source>
        <dbReference type="ARBA" id="ARBA00023146"/>
    </source>
</evidence>
<evidence type="ECO:0000313" key="20">
    <source>
        <dbReference type="EMBL" id="KKT77844.1"/>
    </source>
</evidence>
<dbReference type="GO" id="GO:0000049">
    <property type="term" value="F:tRNA binding"/>
    <property type="evidence" value="ECO:0007669"/>
    <property type="project" value="InterPro"/>
</dbReference>
<feature type="domain" description="Methionyl/Valyl/Leucyl/Isoleucyl-tRNA synthetase anticodon-binding" evidence="19">
    <location>
        <begin position="878"/>
        <end position="1025"/>
    </location>
</feature>
<dbReference type="GO" id="GO:0008270">
    <property type="term" value="F:zinc ion binding"/>
    <property type="evidence" value="ECO:0007669"/>
    <property type="project" value="UniProtKB-UniRule"/>
</dbReference>
<evidence type="ECO:0000256" key="4">
    <source>
        <dbReference type="ARBA" id="ARBA00011245"/>
    </source>
</evidence>
<keyword evidence="12 15" id="KW-0030">Aminoacyl-tRNA synthetase</keyword>
<keyword evidence="6 15" id="KW-0436">Ligase</keyword>
<evidence type="ECO:0000256" key="2">
    <source>
        <dbReference type="ARBA" id="ARBA00004496"/>
    </source>
</evidence>
<dbReference type="CDD" id="cd07961">
    <property type="entry name" value="Anticodon_Ia_Ile_ABEc"/>
    <property type="match status" value="1"/>
</dbReference>
<feature type="domain" description="Aminoacyl-tRNA synthetase class Ia" evidence="18">
    <location>
        <begin position="21"/>
        <end position="489"/>
    </location>
</feature>
<dbReference type="InterPro" id="IPR002301">
    <property type="entry name" value="Ile-tRNA-ligase"/>
</dbReference>
<comment type="subcellular location">
    <subcellularLocation>
        <location evidence="2 15">Cytoplasm</location>
    </subcellularLocation>
</comment>
<dbReference type="CDD" id="cd07067">
    <property type="entry name" value="HP_PGM_like"/>
    <property type="match status" value="1"/>
</dbReference>
<dbReference type="Pfam" id="PF00133">
    <property type="entry name" value="tRNA-synt_1"/>
    <property type="match status" value="2"/>
</dbReference>
<evidence type="ECO:0000256" key="1">
    <source>
        <dbReference type="ARBA" id="ARBA00001947"/>
    </source>
</evidence>
<dbReference type="HAMAP" id="MF_02003">
    <property type="entry name" value="Ile_tRNA_synth_type2"/>
    <property type="match status" value="1"/>
</dbReference>
<evidence type="ECO:0000256" key="11">
    <source>
        <dbReference type="ARBA" id="ARBA00022917"/>
    </source>
</evidence>
<comment type="function">
    <text evidence="13 15">Catalyzes the attachment of isoleucine to tRNA(Ile). As IleRS can inadvertently accommodate and process structurally similar amino acids such as valine, to avoid such errors it has two additional distinct tRNA(Ile)-dependent editing activities. One activity is designated as 'pretransfer' editing and involves the hydrolysis of activated Val-AMP. The other activity is designated 'posttransfer' editing and involves deacylation of mischarged Val-tRNA(Ile).</text>
</comment>
<keyword evidence="11 15" id="KW-0648">Protein biosynthesis</keyword>
<dbReference type="GO" id="GO:0004822">
    <property type="term" value="F:isoleucine-tRNA ligase activity"/>
    <property type="evidence" value="ECO:0007669"/>
    <property type="project" value="UniProtKB-UniRule"/>
</dbReference>
<dbReference type="GO" id="GO:0005737">
    <property type="term" value="C:cytoplasm"/>
    <property type="evidence" value="ECO:0007669"/>
    <property type="project" value="UniProtKB-SubCell"/>
</dbReference>
<dbReference type="PRINTS" id="PR00984">
    <property type="entry name" value="TRNASYNTHILE"/>
</dbReference>
<evidence type="ECO:0000256" key="3">
    <source>
        <dbReference type="ARBA" id="ARBA00007078"/>
    </source>
</evidence>
<protein>
    <recommendedName>
        <fullName evidence="15">Isoleucine--tRNA ligase</fullName>
        <ecNumber evidence="15">6.1.1.5</ecNumber>
    </recommendedName>
    <alternativeName>
        <fullName evidence="15">Isoleucyl-tRNA synthetase</fullName>
        <shortName evidence="15">IleRS</shortName>
    </alternativeName>
</protein>
<dbReference type="Proteomes" id="UP000034889">
    <property type="component" value="Unassembled WGS sequence"/>
</dbReference>
<evidence type="ECO:0000256" key="17">
    <source>
        <dbReference type="SAM" id="Coils"/>
    </source>
</evidence>
<keyword evidence="7 15" id="KW-0479">Metal-binding</keyword>
<dbReference type="EMBL" id="LCJM01000032">
    <property type="protein sequence ID" value="KKT77844.1"/>
    <property type="molecule type" value="Genomic_DNA"/>
</dbReference>
<evidence type="ECO:0000256" key="16">
    <source>
        <dbReference type="PIRSR" id="PIRSR613078-2"/>
    </source>
</evidence>
<dbReference type="EC" id="6.1.1.5" evidence="15"/>
<dbReference type="InterPro" id="IPR023586">
    <property type="entry name" value="Ile-tRNA-ligase_type2"/>
</dbReference>
<dbReference type="PANTHER" id="PTHR42780:SF1">
    <property type="entry name" value="ISOLEUCINE--TRNA LIGASE, CYTOPLASMIC"/>
    <property type="match status" value="1"/>
</dbReference>
<dbReference type="Gene3D" id="3.40.50.1240">
    <property type="entry name" value="Phosphoglycerate mutase-like"/>
    <property type="match status" value="1"/>
</dbReference>
<feature type="domain" description="Aminoacyl-tRNA synthetase class Ia" evidence="18">
    <location>
        <begin position="691"/>
        <end position="820"/>
    </location>
</feature>
<feature type="binding site" evidence="16">
    <location>
        <position position="555"/>
    </location>
    <ligand>
        <name>substrate</name>
    </ligand>
</feature>
<reference evidence="20 21" key="1">
    <citation type="journal article" date="2015" name="Nature">
        <title>rRNA introns, odd ribosomes, and small enigmatic genomes across a large radiation of phyla.</title>
        <authorList>
            <person name="Brown C.T."/>
            <person name="Hug L.A."/>
            <person name="Thomas B.C."/>
            <person name="Sharon I."/>
            <person name="Castelle C.J."/>
            <person name="Singh A."/>
            <person name="Wilkins M.J."/>
            <person name="Williams K.H."/>
            <person name="Banfield J.F."/>
        </authorList>
    </citation>
    <scope>NUCLEOTIDE SEQUENCE [LARGE SCALE GENOMIC DNA]</scope>
</reference>